<gene>
    <name evidence="1" type="ORF">MSAN_01093800</name>
</gene>
<evidence type="ECO:0000313" key="1">
    <source>
        <dbReference type="EMBL" id="KAF7364335.1"/>
    </source>
</evidence>
<dbReference type="EMBL" id="JACAZH010000007">
    <property type="protein sequence ID" value="KAF7364335.1"/>
    <property type="molecule type" value="Genomic_DNA"/>
</dbReference>
<sequence>MVHEHPIEVAVYAAKHDYPDLVSQMAPIMISMNFVKVVEMLPPYMVLPWIRYAQEWAKVHREIALVLRHGGREHEYGIRLGAGVHTLRTLDEVFDVSGEHAAIKVYEGGIARSTPNVPECCRKDLEAWRKRIEEGIEKIPTFSSFL</sequence>
<dbReference type="OrthoDB" id="3026030at2759"/>
<keyword evidence="2" id="KW-1185">Reference proteome</keyword>
<dbReference type="Proteomes" id="UP000623467">
    <property type="component" value="Unassembled WGS sequence"/>
</dbReference>
<reference evidence="1" key="1">
    <citation type="submission" date="2020-05" db="EMBL/GenBank/DDBJ databases">
        <title>Mycena genomes resolve the evolution of fungal bioluminescence.</title>
        <authorList>
            <person name="Tsai I.J."/>
        </authorList>
    </citation>
    <scope>NUCLEOTIDE SEQUENCE</scope>
    <source>
        <strain evidence="1">160909Yilan</strain>
    </source>
</reference>
<evidence type="ECO:0000313" key="2">
    <source>
        <dbReference type="Proteomes" id="UP000623467"/>
    </source>
</evidence>
<dbReference type="AlphaFoldDB" id="A0A8H6YNF2"/>
<accession>A0A8H6YNF2</accession>
<proteinExistence type="predicted"/>
<organism evidence="1 2">
    <name type="scientific">Mycena sanguinolenta</name>
    <dbReference type="NCBI Taxonomy" id="230812"/>
    <lineage>
        <taxon>Eukaryota</taxon>
        <taxon>Fungi</taxon>
        <taxon>Dikarya</taxon>
        <taxon>Basidiomycota</taxon>
        <taxon>Agaricomycotina</taxon>
        <taxon>Agaricomycetes</taxon>
        <taxon>Agaricomycetidae</taxon>
        <taxon>Agaricales</taxon>
        <taxon>Marasmiineae</taxon>
        <taxon>Mycenaceae</taxon>
        <taxon>Mycena</taxon>
    </lineage>
</organism>
<name>A0A8H6YNF2_9AGAR</name>
<protein>
    <submittedName>
        <fullName evidence="1">Uncharacterized protein</fullName>
    </submittedName>
</protein>
<comment type="caution">
    <text evidence="1">The sequence shown here is derived from an EMBL/GenBank/DDBJ whole genome shotgun (WGS) entry which is preliminary data.</text>
</comment>